<dbReference type="STRING" id="1122142.SAMN02910414_01845"/>
<sequence length="343" mass="38866">METIKNYLEVMFANMPDTPEVRKAKEELLSMMEDKYNELIENGASENTAIGTVISEFGNLDELIDDLGLTKEEKDLSSNSSSNSGASSYSYNEYQDTNSYQEQTPRRKVSMDEIDKYLSTEVKNAHRIGIGVFFCITSVIYPIIFDVLFKKYEGIGAALMFVSVAIAIALFIISGAAEKEFNYIKTQICEIDLFTVENVKKKKRVYEKTRTLCLSVGVMLCILSVVPSIVFDGKVNIAPASLFVLVGIGVYLLVSSSIIYESYNKVLEINRKNNPNNYYNIETGKQYVSKEAKFIMEVYNQTVVCIYLCISFLTGDWHITWIIFPIAGVVKRILRISFEKEKE</sequence>
<feature type="region of interest" description="Disordered" evidence="1">
    <location>
        <begin position="74"/>
        <end position="108"/>
    </location>
</feature>
<feature type="transmembrane region" description="Helical" evidence="2">
    <location>
        <begin position="237"/>
        <end position="260"/>
    </location>
</feature>
<dbReference type="EMBL" id="FNPG01000022">
    <property type="protein sequence ID" value="SDY56465.1"/>
    <property type="molecule type" value="Genomic_DNA"/>
</dbReference>
<evidence type="ECO:0000256" key="1">
    <source>
        <dbReference type="SAM" id="MobiDB-lite"/>
    </source>
</evidence>
<keyword evidence="4" id="KW-1185">Reference proteome</keyword>
<evidence type="ECO:0008006" key="5">
    <source>
        <dbReference type="Google" id="ProtNLM"/>
    </source>
</evidence>
<reference evidence="3 4" key="1">
    <citation type="submission" date="2016-10" db="EMBL/GenBank/DDBJ databases">
        <authorList>
            <person name="de Groot N.N."/>
        </authorList>
    </citation>
    <scope>NUCLEOTIDE SEQUENCE [LARGE SCALE GENOMIC DNA]</scope>
    <source>
        <strain evidence="3 4">DSM 14045</strain>
    </source>
</reference>
<keyword evidence="2" id="KW-0812">Transmembrane</keyword>
<feature type="transmembrane region" description="Helical" evidence="2">
    <location>
        <begin position="211"/>
        <end position="231"/>
    </location>
</feature>
<evidence type="ECO:0000313" key="4">
    <source>
        <dbReference type="Proteomes" id="UP000183918"/>
    </source>
</evidence>
<feature type="compositionally biased region" description="Low complexity" evidence="1">
    <location>
        <begin position="77"/>
        <end position="94"/>
    </location>
</feature>
<name>A0A1H3KXT9_9FIRM</name>
<dbReference type="Proteomes" id="UP000183918">
    <property type="component" value="Unassembled WGS sequence"/>
</dbReference>
<dbReference type="OrthoDB" id="9815852at2"/>
<proteinExistence type="predicted"/>
<dbReference type="NCBIfam" id="NF038403">
    <property type="entry name" value="perm_prefix_1"/>
    <property type="match status" value="1"/>
</dbReference>
<feature type="transmembrane region" description="Helical" evidence="2">
    <location>
        <begin position="128"/>
        <end position="149"/>
    </location>
</feature>
<organism evidence="3 4">
    <name type="scientific">Lachnobacterium bovis DSM 14045</name>
    <dbReference type="NCBI Taxonomy" id="1122142"/>
    <lineage>
        <taxon>Bacteria</taxon>
        <taxon>Bacillati</taxon>
        <taxon>Bacillota</taxon>
        <taxon>Clostridia</taxon>
        <taxon>Lachnospirales</taxon>
        <taxon>Lachnospiraceae</taxon>
        <taxon>Lachnobacterium</taxon>
    </lineage>
</organism>
<dbReference type="InterPro" id="IPR047928">
    <property type="entry name" value="Perm_prefix_1"/>
</dbReference>
<protein>
    <recommendedName>
        <fullName evidence="5">Beta-carotene 15,15'-monooxygenase</fullName>
    </recommendedName>
</protein>
<evidence type="ECO:0000256" key="2">
    <source>
        <dbReference type="SAM" id="Phobius"/>
    </source>
</evidence>
<dbReference type="RefSeq" id="WP_074718305.1">
    <property type="nucleotide sequence ID" value="NZ_FNPG01000022.1"/>
</dbReference>
<keyword evidence="2" id="KW-1133">Transmembrane helix</keyword>
<dbReference type="AlphaFoldDB" id="A0A1H3KXT9"/>
<feature type="transmembrane region" description="Helical" evidence="2">
    <location>
        <begin position="155"/>
        <end position="177"/>
    </location>
</feature>
<accession>A0A1H3KXT9</accession>
<gene>
    <name evidence="3" type="ORF">SAMN02910414_01845</name>
</gene>
<keyword evidence="2" id="KW-0472">Membrane</keyword>
<evidence type="ECO:0000313" key="3">
    <source>
        <dbReference type="EMBL" id="SDY56465.1"/>
    </source>
</evidence>